<comment type="caution">
    <text evidence="2">The sequence shown here is derived from an EMBL/GenBank/DDBJ whole genome shotgun (WGS) entry which is preliminary data.</text>
</comment>
<evidence type="ECO:0000313" key="2">
    <source>
        <dbReference type="EMBL" id="MBW2937515.1"/>
    </source>
</evidence>
<organism evidence="2 3">
    <name type="scientific">Halomarinibacterium sedimenti</name>
    <dbReference type="NCBI Taxonomy" id="2857106"/>
    <lineage>
        <taxon>Bacteria</taxon>
        <taxon>Pseudomonadati</taxon>
        <taxon>Bacteroidota</taxon>
        <taxon>Flavobacteriia</taxon>
        <taxon>Flavobacteriales</taxon>
        <taxon>Flavobacteriaceae</taxon>
        <taxon>Halomarinibacterium</taxon>
    </lineage>
</organism>
<dbReference type="Proteomes" id="UP001138686">
    <property type="component" value="Unassembled WGS sequence"/>
</dbReference>
<dbReference type="AlphaFoldDB" id="A0A9X1FNC0"/>
<dbReference type="RefSeq" id="WP_219051939.1">
    <property type="nucleotide sequence ID" value="NZ_JAHWDP010000002.1"/>
</dbReference>
<name>A0A9X1FNC0_9FLAO</name>
<feature type="region of interest" description="Disordered" evidence="1">
    <location>
        <begin position="34"/>
        <end position="53"/>
    </location>
</feature>
<protein>
    <submittedName>
        <fullName evidence="2">Uncharacterized protein</fullName>
    </submittedName>
</protein>
<evidence type="ECO:0000256" key="1">
    <source>
        <dbReference type="SAM" id="MobiDB-lite"/>
    </source>
</evidence>
<gene>
    <name evidence="2" type="ORF">KXJ69_05325</name>
</gene>
<sequence>MEKCIQCGADYIPRRRGVQKFCSDTCRSRHWQLKQGIPKKKKKKPLKKKKHSLQKYQKEKITFAGISNAAIGQTAVDLIKNIATPESKKPATKGDINELKSLIKGNLLPIKNMENNAFGKSPFYDVTNQIVIFI</sequence>
<evidence type="ECO:0000313" key="3">
    <source>
        <dbReference type="Proteomes" id="UP001138686"/>
    </source>
</evidence>
<proteinExistence type="predicted"/>
<accession>A0A9X1FNC0</accession>
<reference evidence="2" key="1">
    <citation type="submission" date="2021-07" db="EMBL/GenBank/DDBJ databases">
        <title>Aureisphaera sp. CAU 1614 isolated from sea sediment.</title>
        <authorList>
            <person name="Kim W."/>
        </authorList>
    </citation>
    <scope>NUCLEOTIDE SEQUENCE</scope>
    <source>
        <strain evidence="2">CAU 1614</strain>
    </source>
</reference>
<dbReference type="EMBL" id="JAHWDP010000002">
    <property type="protein sequence ID" value="MBW2937515.1"/>
    <property type="molecule type" value="Genomic_DNA"/>
</dbReference>
<keyword evidence="3" id="KW-1185">Reference proteome</keyword>